<evidence type="ECO:0000313" key="2">
    <source>
        <dbReference type="Proteomes" id="UP000887581"/>
    </source>
</evidence>
<evidence type="ECO:0000256" key="1">
    <source>
        <dbReference type="SAM" id="MobiDB-lite"/>
    </source>
</evidence>
<feature type="region of interest" description="Disordered" evidence="1">
    <location>
        <begin position="191"/>
        <end position="213"/>
    </location>
</feature>
<evidence type="ECO:0000313" key="3">
    <source>
        <dbReference type="WBParaSite" id="sdigi.contig89.g4055.t1"/>
    </source>
</evidence>
<dbReference type="Proteomes" id="UP000887581">
    <property type="component" value="Unplaced"/>
</dbReference>
<protein>
    <submittedName>
        <fullName evidence="3">Uncharacterized protein</fullName>
    </submittedName>
</protein>
<proteinExistence type="predicted"/>
<keyword evidence="2" id="KW-1185">Reference proteome</keyword>
<organism evidence="2 3">
    <name type="scientific">Setaria digitata</name>
    <dbReference type="NCBI Taxonomy" id="48799"/>
    <lineage>
        <taxon>Eukaryota</taxon>
        <taxon>Metazoa</taxon>
        <taxon>Ecdysozoa</taxon>
        <taxon>Nematoda</taxon>
        <taxon>Chromadorea</taxon>
        <taxon>Rhabditida</taxon>
        <taxon>Spirurina</taxon>
        <taxon>Spiruromorpha</taxon>
        <taxon>Filarioidea</taxon>
        <taxon>Setariidae</taxon>
        <taxon>Setaria</taxon>
    </lineage>
</organism>
<sequence>MVRFIEITLRWPDPMVSAHREIFRQLFSSDIAVIVVLMYRAMRSELQPFCTTTGCNRSCHQVHRLIQDSSPSSASVSTETKRSLLRNQNHSFVQELETRSEPVAVASLNSGCVFRTPLPSPKRAITLEEIIELAKRKASHNCEEPLSQKHYVTDDDDEQLPVEEPAIQASELVKDNEWTSDDWAYLEQLIESDTDRISPSDEPPTTTDNDDDTAVFPLHRVCFSASFMRLK</sequence>
<name>A0A915Q3N7_9BILA</name>
<reference evidence="3" key="1">
    <citation type="submission" date="2022-11" db="UniProtKB">
        <authorList>
            <consortium name="WormBaseParasite"/>
        </authorList>
    </citation>
    <scope>IDENTIFICATION</scope>
</reference>
<dbReference type="WBParaSite" id="sdigi.contig89.g4055.t1">
    <property type="protein sequence ID" value="sdigi.contig89.g4055.t1"/>
    <property type="gene ID" value="sdigi.contig89.g4055"/>
</dbReference>
<accession>A0A915Q3N7</accession>
<dbReference type="AlphaFoldDB" id="A0A915Q3N7"/>